<sequence>MPKVQGRESSLNTISDLDLDELEVGLDHVSRCSLLWKHLLNWKAENVAIEPESKKSVMGSTTEPRDDLEGKKLEDEVIGTNLVAFLGPNIWGDDGIKLELDVELSALLGMEDESVEGHQAAASANAETDTETSYPTDPSVDPVVLKDDCPNTFALDAATEETCKPRRLRRNVNRKRKADQTLTPPGSEFPFHIYMDCSASTHLAKQAL</sequence>
<proteinExistence type="predicted"/>
<evidence type="ECO:0000313" key="2">
    <source>
        <dbReference type="EMBL" id="CAD7247828.1"/>
    </source>
</evidence>
<dbReference type="Proteomes" id="UP000677054">
    <property type="component" value="Unassembled WGS sequence"/>
</dbReference>
<accession>A0A7R9A4Y4</accession>
<dbReference type="EMBL" id="LR901118">
    <property type="protein sequence ID" value="CAD7247828.1"/>
    <property type="molecule type" value="Genomic_DNA"/>
</dbReference>
<feature type="compositionally biased region" description="Polar residues" evidence="1">
    <location>
        <begin position="125"/>
        <end position="136"/>
    </location>
</feature>
<reference evidence="2" key="1">
    <citation type="submission" date="2020-11" db="EMBL/GenBank/DDBJ databases">
        <authorList>
            <person name="Tran Van P."/>
        </authorList>
    </citation>
    <scope>NUCLEOTIDE SEQUENCE</scope>
</reference>
<dbReference type="AlphaFoldDB" id="A0A7R9A4Y4"/>
<gene>
    <name evidence="2" type="ORF">DSTB1V02_LOCUS7653</name>
</gene>
<evidence type="ECO:0000313" key="3">
    <source>
        <dbReference type="Proteomes" id="UP000677054"/>
    </source>
</evidence>
<keyword evidence="3" id="KW-1185">Reference proteome</keyword>
<dbReference type="EMBL" id="CAJPEV010001601">
    <property type="protein sequence ID" value="CAG0893456.1"/>
    <property type="molecule type" value="Genomic_DNA"/>
</dbReference>
<evidence type="ECO:0000256" key="1">
    <source>
        <dbReference type="SAM" id="MobiDB-lite"/>
    </source>
</evidence>
<organism evidence="2">
    <name type="scientific">Darwinula stevensoni</name>
    <dbReference type="NCBI Taxonomy" id="69355"/>
    <lineage>
        <taxon>Eukaryota</taxon>
        <taxon>Metazoa</taxon>
        <taxon>Ecdysozoa</taxon>
        <taxon>Arthropoda</taxon>
        <taxon>Crustacea</taxon>
        <taxon>Oligostraca</taxon>
        <taxon>Ostracoda</taxon>
        <taxon>Podocopa</taxon>
        <taxon>Podocopida</taxon>
        <taxon>Darwinulocopina</taxon>
        <taxon>Darwinuloidea</taxon>
        <taxon>Darwinulidae</taxon>
        <taxon>Darwinula</taxon>
    </lineage>
</organism>
<name>A0A7R9A4Y4_9CRUS</name>
<feature type="region of interest" description="Disordered" evidence="1">
    <location>
        <begin position="115"/>
        <end position="143"/>
    </location>
</feature>
<protein>
    <submittedName>
        <fullName evidence="2">Uncharacterized protein</fullName>
    </submittedName>
</protein>